<name>A0A8T2JRQ3_9PIPI</name>
<dbReference type="Proteomes" id="UP000812440">
    <property type="component" value="Chromosome 8_10"/>
</dbReference>
<protein>
    <submittedName>
        <fullName evidence="1">Uncharacterized protein</fullName>
    </submittedName>
</protein>
<keyword evidence="2" id="KW-1185">Reference proteome</keyword>
<gene>
    <name evidence="1" type="ORF">GDO86_014414</name>
</gene>
<evidence type="ECO:0000313" key="1">
    <source>
        <dbReference type="EMBL" id="KAG8446962.1"/>
    </source>
</evidence>
<organism evidence="1 2">
    <name type="scientific">Hymenochirus boettgeri</name>
    <name type="common">Congo dwarf clawed frog</name>
    <dbReference type="NCBI Taxonomy" id="247094"/>
    <lineage>
        <taxon>Eukaryota</taxon>
        <taxon>Metazoa</taxon>
        <taxon>Chordata</taxon>
        <taxon>Craniata</taxon>
        <taxon>Vertebrata</taxon>
        <taxon>Euteleostomi</taxon>
        <taxon>Amphibia</taxon>
        <taxon>Batrachia</taxon>
        <taxon>Anura</taxon>
        <taxon>Pipoidea</taxon>
        <taxon>Pipidae</taxon>
        <taxon>Pipinae</taxon>
        <taxon>Hymenochirus</taxon>
    </lineage>
</organism>
<accession>A0A8T2JRQ3</accession>
<sequence>MMGPYTCFILSGFLGVGYIWVLGHGQWGKIVLQKTLTPHKTWSLPGLGGMRSDSPYIGINVMSQCHIGRTLGELISALPFI</sequence>
<comment type="caution">
    <text evidence="1">The sequence shown here is derived from an EMBL/GenBank/DDBJ whole genome shotgun (WGS) entry which is preliminary data.</text>
</comment>
<evidence type="ECO:0000313" key="2">
    <source>
        <dbReference type="Proteomes" id="UP000812440"/>
    </source>
</evidence>
<proteinExistence type="predicted"/>
<reference evidence="1" key="1">
    <citation type="thesis" date="2020" institute="ProQuest LLC" country="789 East Eisenhower Parkway, Ann Arbor, MI, USA">
        <title>Comparative Genomics and Chromosome Evolution.</title>
        <authorList>
            <person name="Mudd A.B."/>
        </authorList>
    </citation>
    <scope>NUCLEOTIDE SEQUENCE</scope>
    <source>
        <strain evidence="1">Female2</strain>
        <tissue evidence="1">Blood</tissue>
    </source>
</reference>
<dbReference type="EMBL" id="JAACNH010000003">
    <property type="protein sequence ID" value="KAG8446962.1"/>
    <property type="molecule type" value="Genomic_DNA"/>
</dbReference>
<dbReference type="AlphaFoldDB" id="A0A8T2JRQ3"/>